<sequence length="173" mass="19496">MMNKLILMVFVICASILPAQAFTVKFSEAELQEKVAKVMPLVKKTSFMAVELTNPIVKLAKDKNQIELQLNVKLEMAGLEKRGYARLTGSLSYQAEDAAFYVTNMQVHEVKIDGIPDFFTPQVIKIAEQVVNSVLDQMPIYKLKDDLTQTMVKAVLETIEVRNKTLFATLKII</sequence>
<protein>
    <recommendedName>
        <fullName evidence="4">DUF1439 domain-containing protein</fullName>
    </recommendedName>
</protein>
<evidence type="ECO:0008006" key="4">
    <source>
        <dbReference type="Google" id="ProtNLM"/>
    </source>
</evidence>
<accession>A0A330LJU6</accession>
<reference evidence="3" key="1">
    <citation type="submission" date="2018-05" db="EMBL/GenBank/DDBJ databases">
        <authorList>
            <person name="Cea G.-C."/>
            <person name="William W."/>
        </authorList>
    </citation>
    <scope>NUCLEOTIDE SEQUENCE [LARGE SCALE GENOMIC DNA]</scope>
    <source>
        <strain evidence="3">DB21MT 5</strain>
    </source>
</reference>
<name>A0A330LJU6_9GAMM</name>
<dbReference type="InterPro" id="IPR010835">
    <property type="entry name" value="DUF1439"/>
</dbReference>
<organism evidence="2 3">
    <name type="scientific">Moritella yayanosii</name>
    <dbReference type="NCBI Taxonomy" id="69539"/>
    <lineage>
        <taxon>Bacteria</taxon>
        <taxon>Pseudomonadati</taxon>
        <taxon>Pseudomonadota</taxon>
        <taxon>Gammaproteobacteria</taxon>
        <taxon>Alteromonadales</taxon>
        <taxon>Moritellaceae</taxon>
        <taxon>Moritella</taxon>
    </lineage>
</organism>
<evidence type="ECO:0000256" key="1">
    <source>
        <dbReference type="SAM" id="SignalP"/>
    </source>
</evidence>
<dbReference type="Gene3D" id="3.15.10.40">
    <property type="entry name" value="Uncharacterised protein PF07273, DUF1439"/>
    <property type="match status" value="1"/>
</dbReference>
<dbReference type="Proteomes" id="UP000250163">
    <property type="component" value="Chromosome MORIYA"/>
</dbReference>
<dbReference type="RefSeq" id="WP_112711892.1">
    <property type="nucleotide sequence ID" value="NZ_LS483250.1"/>
</dbReference>
<keyword evidence="1" id="KW-0732">Signal</keyword>
<keyword evidence="3" id="KW-1185">Reference proteome</keyword>
<evidence type="ECO:0000313" key="2">
    <source>
        <dbReference type="EMBL" id="SQD76662.1"/>
    </source>
</evidence>
<proteinExistence type="predicted"/>
<dbReference type="AlphaFoldDB" id="A0A330LJU6"/>
<gene>
    <name evidence="2" type="ORF">MORIYA_0184</name>
</gene>
<feature type="signal peptide" evidence="1">
    <location>
        <begin position="1"/>
        <end position="21"/>
    </location>
</feature>
<dbReference type="EMBL" id="LS483250">
    <property type="protein sequence ID" value="SQD76662.1"/>
    <property type="molecule type" value="Genomic_DNA"/>
</dbReference>
<evidence type="ECO:0000313" key="3">
    <source>
        <dbReference type="Proteomes" id="UP000250163"/>
    </source>
</evidence>
<feature type="chain" id="PRO_5016283423" description="DUF1439 domain-containing protein" evidence="1">
    <location>
        <begin position="22"/>
        <end position="173"/>
    </location>
</feature>
<dbReference type="KEGG" id="mya:MORIYA_0184"/>
<dbReference type="OrthoDB" id="6385269at2"/>
<dbReference type="Pfam" id="PF07273">
    <property type="entry name" value="DUF1439"/>
    <property type="match status" value="1"/>
</dbReference>